<evidence type="ECO:0000313" key="1">
    <source>
        <dbReference type="EMBL" id="WOX26037.1"/>
    </source>
</evidence>
<keyword evidence="2" id="KW-1185">Reference proteome</keyword>
<reference evidence="1 2" key="1">
    <citation type="submission" date="2023-10" db="EMBL/GenBank/DDBJ databases">
        <title>The genome sequence of Streptomyces sp. HUAS YS2.</title>
        <authorList>
            <person name="Mo P."/>
        </authorList>
    </citation>
    <scope>NUCLEOTIDE SEQUENCE [LARGE SCALE GENOMIC DNA]</scope>
    <source>
        <strain evidence="1 2">HUAS YS2</strain>
    </source>
</reference>
<dbReference type="EMBL" id="CP137573">
    <property type="protein sequence ID" value="WOX26037.1"/>
    <property type="molecule type" value="Genomic_DNA"/>
</dbReference>
<sequence length="78" mass="8153">MTGITARERAAAQAYIRLLETTQAVFSDPALTPLAGVILTPSMTDADTALRAAGLTGNEARLLDLVTSLRSTPVARTP</sequence>
<dbReference type="RefSeq" id="WP_318108901.1">
    <property type="nucleotide sequence ID" value="NZ_CP137573.1"/>
</dbReference>
<name>A0ABZ0M2S9_9ACTN</name>
<gene>
    <name evidence="1" type="ORF">R2D22_33495</name>
</gene>
<organism evidence="1 2">
    <name type="scientific">Streptomyces solicathayae</name>
    <dbReference type="NCBI Taxonomy" id="3081768"/>
    <lineage>
        <taxon>Bacteria</taxon>
        <taxon>Bacillati</taxon>
        <taxon>Actinomycetota</taxon>
        <taxon>Actinomycetes</taxon>
        <taxon>Kitasatosporales</taxon>
        <taxon>Streptomycetaceae</taxon>
        <taxon>Streptomyces</taxon>
    </lineage>
</organism>
<proteinExistence type="predicted"/>
<protein>
    <submittedName>
        <fullName evidence="1">Uncharacterized protein</fullName>
    </submittedName>
</protein>
<evidence type="ECO:0000313" key="2">
    <source>
        <dbReference type="Proteomes" id="UP001301731"/>
    </source>
</evidence>
<accession>A0ABZ0M2S9</accession>
<dbReference type="Proteomes" id="UP001301731">
    <property type="component" value="Chromosome"/>
</dbReference>